<dbReference type="PANTHER" id="PTHR16237:SF3">
    <property type="entry name" value="ODONTOGENIC AMELOBLAST-ASSOCIATED PROTEIN"/>
    <property type="match status" value="1"/>
</dbReference>
<dbReference type="AlphaFoldDB" id="A0A5G2RCS7"/>
<evidence type="ECO:0000256" key="6">
    <source>
        <dbReference type="ARBA" id="ARBA00011457"/>
    </source>
</evidence>
<dbReference type="GeneTree" id="ENSGT00390000011100"/>
<dbReference type="GO" id="GO:0005634">
    <property type="term" value="C:nucleus"/>
    <property type="evidence" value="ECO:0007669"/>
    <property type="project" value="UniProtKB-SubCell"/>
</dbReference>
<evidence type="ECO:0000256" key="7">
    <source>
        <dbReference type="ARBA" id="ARBA00017762"/>
    </source>
</evidence>
<dbReference type="Ensembl" id="ENSSSCT00000086656.2">
    <property type="protein sequence ID" value="ENSSSCP00000068469.1"/>
    <property type="gene ID" value="ENSSSCG00000009266.4"/>
</dbReference>
<keyword evidence="13" id="KW-0539">Nucleus</keyword>
<evidence type="ECO:0000256" key="8">
    <source>
        <dbReference type="ARBA" id="ARBA00022490"/>
    </source>
</evidence>
<name>A0A5G2RCS7_PIG</name>
<evidence type="ECO:0000256" key="4">
    <source>
        <dbReference type="ARBA" id="ARBA00004613"/>
    </source>
</evidence>
<evidence type="ECO:0000256" key="14">
    <source>
        <dbReference type="ARBA" id="ARBA00030324"/>
    </source>
</evidence>
<reference evidence="16" key="2">
    <citation type="journal article" date="2020" name="Gigascience">
        <title>An improved pig reference genome sequence to enable pig genetics and genomics research.</title>
        <authorList>
            <person name="Warr A."/>
            <person name="Affara N."/>
            <person name="Aken B."/>
            <person name="Beiki H."/>
            <person name="Bickhart D.M."/>
            <person name="Billis K."/>
            <person name="Chow W."/>
            <person name="Eory L."/>
            <person name="Finlayson H.A."/>
            <person name="Flicek P."/>
            <person name="Giron C.G."/>
            <person name="Griffin D.K."/>
            <person name="Hall R."/>
            <person name="Hannum G."/>
            <person name="Hourlier T."/>
            <person name="Howe K."/>
            <person name="Hume D.A."/>
            <person name="Izuogu O."/>
            <person name="Kim K."/>
            <person name="Koren S."/>
            <person name="Liu H."/>
            <person name="Manchanda N."/>
            <person name="Martin F.J."/>
            <person name="Nonneman D.J."/>
            <person name="O'Connor R.E."/>
            <person name="Phillippy A.M."/>
            <person name="Rohrer G.A."/>
            <person name="Rosen B.D."/>
            <person name="Rund L.A."/>
            <person name="Sargent C.A."/>
            <person name="Schook L.B."/>
            <person name="Schroeder S.G."/>
            <person name="Schwartz A.S."/>
            <person name="Skinner B.M."/>
            <person name="Talbot R."/>
            <person name="Tseng E."/>
            <person name="Tuggle C.K."/>
            <person name="Watson M."/>
            <person name="Smith T.P.L."/>
            <person name="Archibald A.L."/>
        </authorList>
    </citation>
    <scope>NUCLEOTIDE SEQUENCE [LARGE SCALE GENOMIC DNA]</scope>
    <source>
        <strain evidence="16">Duroc</strain>
    </source>
</reference>
<evidence type="ECO:0000256" key="10">
    <source>
        <dbReference type="ARBA" id="ARBA00022591"/>
    </source>
</evidence>
<comment type="subunit">
    <text evidence="6">Interacts (via C-terminus) with ARHGEF5.</text>
</comment>
<evidence type="ECO:0000313" key="18">
    <source>
        <dbReference type="VGNC" id="VGNC:91015"/>
    </source>
</evidence>
<comment type="subcellular location">
    <subcellularLocation>
        <location evidence="3">Cytoplasm</location>
    </subcellularLocation>
    <subcellularLocation>
        <location evidence="2">Nucleus</location>
    </subcellularLocation>
    <subcellularLocation>
        <location evidence="4">Secreted</location>
    </subcellularLocation>
</comment>
<evidence type="ECO:0000256" key="13">
    <source>
        <dbReference type="ARBA" id="ARBA00023242"/>
    </source>
</evidence>
<reference evidence="16" key="3">
    <citation type="submission" date="2025-08" db="UniProtKB">
        <authorList>
            <consortium name="Ensembl"/>
        </authorList>
    </citation>
    <scope>IDENTIFICATION</scope>
</reference>
<keyword evidence="9" id="KW-0964">Secreted</keyword>
<dbReference type="InterPro" id="IPR026802">
    <property type="entry name" value="Odam"/>
</dbReference>
<feature type="chain" id="PRO_5023852649" description="Odontogenic ameloblast-associated protein" evidence="15">
    <location>
        <begin position="16"/>
        <end position="268"/>
    </location>
</feature>
<dbReference type="Pfam" id="PF15424">
    <property type="entry name" value="ODAM"/>
    <property type="match status" value="1"/>
</dbReference>
<dbReference type="GO" id="GO:0031214">
    <property type="term" value="P:biomineral tissue development"/>
    <property type="evidence" value="ECO:0007669"/>
    <property type="project" value="UniProtKB-KW"/>
</dbReference>
<comment type="function">
    <text evidence="1">Tooth-associated epithelia protein that probably plays a role in odontogenesis, the complex process that results in the initiation and generation of the tooth. May be incorporated in the enamel matrix at the end of mineralization process. Involved in the induction of RHOA activity via interaction with ARHGEF and expression of downstream factors such as ROCK. Plays a role in attachment of the junctional epithelium to the tooth surface.</text>
</comment>
<dbReference type="GO" id="GO:0005576">
    <property type="term" value="C:extracellular region"/>
    <property type="evidence" value="ECO:0007669"/>
    <property type="project" value="UniProtKB-SubCell"/>
</dbReference>
<evidence type="ECO:0000256" key="2">
    <source>
        <dbReference type="ARBA" id="ARBA00004123"/>
    </source>
</evidence>
<accession>A0A5G2RCS7</accession>
<evidence type="ECO:0000256" key="3">
    <source>
        <dbReference type="ARBA" id="ARBA00004496"/>
    </source>
</evidence>
<keyword evidence="10" id="KW-0091">Biomineralization</keyword>
<comment type="similarity">
    <text evidence="5">Belongs to the ODAM family.</text>
</comment>
<evidence type="ECO:0000313" key="16">
    <source>
        <dbReference type="Ensembl" id="ENSSSCP00000068469.1"/>
    </source>
</evidence>
<dbReference type="VGNC" id="VGNC:91015">
    <property type="gene designation" value="ODAM"/>
</dbReference>
<dbReference type="Proteomes" id="UP000008227">
    <property type="component" value="Chromosome 8"/>
</dbReference>
<reference evidence="16" key="4">
    <citation type="submission" date="2025-09" db="UniProtKB">
        <authorList>
            <consortium name="Ensembl"/>
        </authorList>
    </citation>
    <scope>IDENTIFICATION</scope>
</reference>
<evidence type="ECO:0000256" key="1">
    <source>
        <dbReference type="ARBA" id="ARBA00002615"/>
    </source>
</evidence>
<keyword evidence="12" id="KW-0325">Glycoprotein</keyword>
<protein>
    <recommendedName>
        <fullName evidence="7">Odontogenic ameloblast-associated protein</fullName>
    </recommendedName>
    <alternativeName>
        <fullName evidence="14">Apin</fullName>
    </alternativeName>
</protein>
<organism evidence="16 17">
    <name type="scientific">Sus scrofa</name>
    <name type="common">Pig</name>
    <dbReference type="NCBI Taxonomy" id="9823"/>
    <lineage>
        <taxon>Eukaryota</taxon>
        <taxon>Metazoa</taxon>
        <taxon>Chordata</taxon>
        <taxon>Craniata</taxon>
        <taxon>Vertebrata</taxon>
        <taxon>Euteleostomi</taxon>
        <taxon>Mammalia</taxon>
        <taxon>Eutheria</taxon>
        <taxon>Laurasiatheria</taxon>
        <taxon>Artiodactyla</taxon>
        <taxon>Suina</taxon>
        <taxon>Suidae</taxon>
        <taxon>Sus</taxon>
    </lineage>
</organism>
<dbReference type="ExpressionAtlas" id="A0A5G2RCS7">
    <property type="expression patterns" value="baseline"/>
</dbReference>
<dbReference type="PANTHER" id="PTHR16237">
    <property type="entry name" value="ODONTOGENIC AMELOBLAST-ASSOCIATED PROTEIN"/>
    <property type="match status" value="1"/>
</dbReference>
<gene>
    <name evidence="16 18" type="primary">ODAM</name>
</gene>
<keyword evidence="17" id="KW-1185">Reference proteome</keyword>
<keyword evidence="8" id="KW-0963">Cytoplasm</keyword>
<evidence type="ECO:0000256" key="9">
    <source>
        <dbReference type="ARBA" id="ARBA00022525"/>
    </source>
</evidence>
<evidence type="ECO:0000256" key="12">
    <source>
        <dbReference type="ARBA" id="ARBA00023180"/>
    </source>
</evidence>
<evidence type="ECO:0000256" key="15">
    <source>
        <dbReference type="SAM" id="SignalP"/>
    </source>
</evidence>
<proteinExistence type="inferred from homology"/>
<sequence length="268" mass="29995">MKTMILLGILGATMSAPLIPQRLMSASNSNERNASFLPFVSSQGPWIPPFPVILQQRQQQAQIPGLSQFSLANLDWFAGLVPNQRAFPGQVSFAQVTEARQLDPHSLRHHHRPNRVMPSLLSFKMPPEQGQMLQYYPVYMLLPWEQAQQTAAQSPPQTGQQLFEEQMPFYTELGYVPQQVEPVMPGGQQQPVFDPFLGTAPETAVMTAEVLPYFQKEMIQFKHSNGGIFIPSTSQKPSTTNVFTSTVDPTITPKVMEKKAKTDSLKEP</sequence>
<evidence type="ECO:0000256" key="11">
    <source>
        <dbReference type="ARBA" id="ARBA00022729"/>
    </source>
</evidence>
<dbReference type="GO" id="GO:0005737">
    <property type="term" value="C:cytoplasm"/>
    <property type="evidence" value="ECO:0007669"/>
    <property type="project" value="UniProtKB-SubCell"/>
</dbReference>
<dbReference type="Bgee" id="ENSSSCG00000009266">
    <property type="expression patterns" value="Expressed in testis and 1 other cell type or tissue"/>
</dbReference>
<reference evidence="17" key="1">
    <citation type="submission" date="2009-11" db="EMBL/GenBank/DDBJ databases">
        <authorList>
            <consortium name="Porcine genome sequencing project"/>
        </authorList>
    </citation>
    <scope>NUCLEOTIDE SEQUENCE [LARGE SCALE GENOMIC DNA]</scope>
    <source>
        <strain evidence="17">Duroc</strain>
    </source>
</reference>
<keyword evidence="11 15" id="KW-0732">Signal</keyword>
<evidence type="ECO:0000256" key="5">
    <source>
        <dbReference type="ARBA" id="ARBA00009134"/>
    </source>
</evidence>
<feature type="signal peptide" evidence="15">
    <location>
        <begin position="1"/>
        <end position="15"/>
    </location>
</feature>
<evidence type="ECO:0000313" key="17">
    <source>
        <dbReference type="Proteomes" id="UP000008227"/>
    </source>
</evidence>